<dbReference type="RefSeq" id="WP_134133433.1">
    <property type="nucleotide sequence ID" value="NZ_SODU01000007.1"/>
</dbReference>
<dbReference type="InterPro" id="IPR014710">
    <property type="entry name" value="RmlC-like_jellyroll"/>
</dbReference>
<dbReference type="PANTHER" id="PTHR33387">
    <property type="entry name" value="RMLC-LIKE JELLY ROLL FOLD PROTEIN"/>
    <property type="match status" value="1"/>
</dbReference>
<reference evidence="2 3" key="1">
    <citation type="submission" date="2019-03" db="EMBL/GenBank/DDBJ databases">
        <title>Genomic Encyclopedia of Type Strains, Phase III (KMG-III): the genomes of soil and plant-associated and newly described type strains.</title>
        <authorList>
            <person name="Whitman W."/>
        </authorList>
    </citation>
    <scope>NUCLEOTIDE SEQUENCE [LARGE SCALE GENOMIC DNA]</scope>
    <source>
        <strain evidence="2 3">VKMAc-2574</strain>
    </source>
</reference>
<dbReference type="InterPro" id="IPR039935">
    <property type="entry name" value="YML079W-like"/>
</dbReference>
<dbReference type="EMBL" id="SODU01000007">
    <property type="protein sequence ID" value="TDW79237.1"/>
    <property type="molecule type" value="Genomic_DNA"/>
</dbReference>
<dbReference type="InterPro" id="IPR009327">
    <property type="entry name" value="Cupin_DUF985"/>
</dbReference>
<accession>A0ABY2F4D9</accession>
<proteinExistence type="predicted"/>
<protein>
    <recommendedName>
        <fullName evidence="1">DUF985 domain-containing protein</fullName>
    </recommendedName>
</protein>
<comment type="caution">
    <text evidence="2">The sequence shown here is derived from an EMBL/GenBank/DDBJ whole genome shotgun (WGS) entry which is preliminary data.</text>
</comment>
<gene>
    <name evidence="2" type="ORF">EV137_8122</name>
</gene>
<feature type="domain" description="DUF985" evidence="1">
    <location>
        <begin position="10"/>
        <end position="138"/>
    </location>
</feature>
<dbReference type="Proteomes" id="UP000295060">
    <property type="component" value="Unassembled WGS sequence"/>
</dbReference>
<evidence type="ECO:0000259" key="1">
    <source>
        <dbReference type="Pfam" id="PF06172"/>
    </source>
</evidence>
<dbReference type="Gene3D" id="2.60.120.10">
    <property type="entry name" value="Jelly Rolls"/>
    <property type="match status" value="1"/>
</dbReference>
<name>A0ABY2F4D9_9ACTN</name>
<evidence type="ECO:0000313" key="2">
    <source>
        <dbReference type="EMBL" id="TDW79237.1"/>
    </source>
</evidence>
<evidence type="ECO:0000313" key="3">
    <source>
        <dbReference type="Proteomes" id="UP000295060"/>
    </source>
</evidence>
<sequence length="139" mass="15368">MEQSRIVAAELATLLDLEPHPEGGWYRQTWRSPVEFEPAGYDGTRASATAIYFLLAPGEESRSHRVRSTELWLWHSGGPLTLEYDDQTVILGPDVRAGQRPQVVIPAGAWQAARPVGDEAVLVSCIVSPGFDFADFTMR</sequence>
<dbReference type="CDD" id="cd06121">
    <property type="entry name" value="cupin_YML079wp"/>
    <property type="match status" value="1"/>
</dbReference>
<keyword evidence="3" id="KW-1185">Reference proteome</keyword>
<organism evidence="2 3">
    <name type="scientific">Kribbella pratensis</name>
    <dbReference type="NCBI Taxonomy" id="2512112"/>
    <lineage>
        <taxon>Bacteria</taxon>
        <taxon>Bacillati</taxon>
        <taxon>Actinomycetota</taxon>
        <taxon>Actinomycetes</taxon>
        <taxon>Propionibacteriales</taxon>
        <taxon>Kribbellaceae</taxon>
        <taxon>Kribbella</taxon>
    </lineage>
</organism>
<dbReference type="PANTHER" id="PTHR33387:SF3">
    <property type="entry name" value="DUF985 DOMAIN-CONTAINING PROTEIN"/>
    <property type="match status" value="1"/>
</dbReference>
<dbReference type="InterPro" id="IPR011051">
    <property type="entry name" value="RmlC_Cupin_sf"/>
</dbReference>
<dbReference type="SUPFAM" id="SSF51182">
    <property type="entry name" value="RmlC-like cupins"/>
    <property type="match status" value="1"/>
</dbReference>
<dbReference type="Pfam" id="PF06172">
    <property type="entry name" value="Cupin_5"/>
    <property type="match status" value="1"/>
</dbReference>